<dbReference type="AlphaFoldDB" id="A0A6G0XCW3"/>
<feature type="region of interest" description="Disordered" evidence="1">
    <location>
        <begin position="1"/>
        <end position="23"/>
    </location>
</feature>
<keyword evidence="2" id="KW-0472">Membrane</keyword>
<gene>
    <name evidence="3" type="ORF">Ae201684_005885</name>
</gene>
<evidence type="ECO:0000256" key="2">
    <source>
        <dbReference type="SAM" id="Phobius"/>
    </source>
</evidence>
<accession>A0A6G0XCW3</accession>
<evidence type="ECO:0000313" key="3">
    <source>
        <dbReference type="EMBL" id="KAF0737888.1"/>
    </source>
</evidence>
<feature type="transmembrane region" description="Helical" evidence="2">
    <location>
        <begin position="37"/>
        <end position="59"/>
    </location>
</feature>
<organism evidence="3 4">
    <name type="scientific">Aphanomyces euteiches</name>
    <dbReference type="NCBI Taxonomy" id="100861"/>
    <lineage>
        <taxon>Eukaryota</taxon>
        <taxon>Sar</taxon>
        <taxon>Stramenopiles</taxon>
        <taxon>Oomycota</taxon>
        <taxon>Saprolegniomycetes</taxon>
        <taxon>Saprolegniales</taxon>
        <taxon>Verrucalvaceae</taxon>
        <taxon>Aphanomyces</taxon>
    </lineage>
</organism>
<keyword evidence="2" id="KW-0812">Transmembrane</keyword>
<sequence length="214" mass="23328">MTPQATQAAYSQHNMPPTPQGTVDSRAKLSEFHRKNIHYLVLFLVCSITCLLLVNFLVLPVSSFKEAPPSYSTAACDACGLLNTTKKVYSAQCEGNEPCCPTTLFPTGPVMTACTAVPSCCCPHTVSRRGQDYNLNCPRAKTFPLNATSSECICEYWNAKGDSFGVERAINFLLIMVGFGLVLVISCIWGCVWACQASKMNKAIESEQGNRHVV</sequence>
<dbReference type="VEuPathDB" id="FungiDB:AeMF1_006047"/>
<name>A0A6G0XCW3_9STRA</name>
<dbReference type="EMBL" id="VJMJ01000079">
    <property type="protein sequence ID" value="KAF0737888.1"/>
    <property type="molecule type" value="Genomic_DNA"/>
</dbReference>
<feature type="transmembrane region" description="Helical" evidence="2">
    <location>
        <begin position="172"/>
        <end position="195"/>
    </location>
</feature>
<evidence type="ECO:0000313" key="4">
    <source>
        <dbReference type="Proteomes" id="UP000481153"/>
    </source>
</evidence>
<reference evidence="3 4" key="1">
    <citation type="submission" date="2019-07" db="EMBL/GenBank/DDBJ databases">
        <title>Genomics analysis of Aphanomyces spp. identifies a new class of oomycete effector associated with host adaptation.</title>
        <authorList>
            <person name="Gaulin E."/>
        </authorList>
    </citation>
    <scope>NUCLEOTIDE SEQUENCE [LARGE SCALE GENOMIC DNA]</scope>
    <source>
        <strain evidence="3 4">ATCC 201684</strain>
    </source>
</reference>
<evidence type="ECO:0000256" key="1">
    <source>
        <dbReference type="SAM" id="MobiDB-lite"/>
    </source>
</evidence>
<comment type="caution">
    <text evidence="3">The sequence shown here is derived from an EMBL/GenBank/DDBJ whole genome shotgun (WGS) entry which is preliminary data.</text>
</comment>
<dbReference type="Proteomes" id="UP000481153">
    <property type="component" value="Unassembled WGS sequence"/>
</dbReference>
<keyword evidence="4" id="KW-1185">Reference proteome</keyword>
<protein>
    <submittedName>
        <fullName evidence="3">Uncharacterized protein</fullName>
    </submittedName>
</protein>
<proteinExistence type="predicted"/>
<keyword evidence="2" id="KW-1133">Transmembrane helix</keyword>